<reference evidence="10" key="1">
    <citation type="journal article" date="2019" name="Int. J. Syst. Evol. Microbiol.">
        <title>The Global Catalogue of Microorganisms (GCM) 10K type strain sequencing project: providing services to taxonomists for standard genome sequencing and annotation.</title>
        <authorList>
            <consortium name="The Broad Institute Genomics Platform"/>
            <consortium name="The Broad Institute Genome Sequencing Center for Infectious Disease"/>
            <person name="Wu L."/>
            <person name="Ma J."/>
        </authorList>
    </citation>
    <scope>NUCLEOTIDE SEQUENCE [LARGE SCALE GENOMIC DNA]</scope>
    <source>
        <strain evidence="10">KCTC 42423</strain>
    </source>
</reference>
<keyword evidence="1 6" id="KW-0645">Protease</keyword>
<dbReference type="SMART" id="SM00235">
    <property type="entry name" value="ZnMc"/>
    <property type="match status" value="1"/>
</dbReference>
<keyword evidence="2 6" id="KW-0479">Metal-binding</keyword>
<keyword evidence="3 6" id="KW-0378">Hydrolase</keyword>
<dbReference type="Pfam" id="PF01400">
    <property type="entry name" value="Astacin"/>
    <property type="match status" value="1"/>
</dbReference>
<evidence type="ECO:0000256" key="2">
    <source>
        <dbReference type="ARBA" id="ARBA00022723"/>
    </source>
</evidence>
<feature type="binding site" evidence="6">
    <location>
        <position position="206"/>
    </location>
    <ligand>
        <name>Zn(2+)</name>
        <dbReference type="ChEBI" id="CHEBI:29105"/>
        <note>catalytic</note>
    </ligand>
</feature>
<dbReference type="InterPro" id="IPR024079">
    <property type="entry name" value="MetalloPept_cat_dom_sf"/>
</dbReference>
<name>A0ABW5N8P0_9FLAO</name>
<evidence type="ECO:0000256" key="5">
    <source>
        <dbReference type="ARBA" id="ARBA00023049"/>
    </source>
</evidence>
<dbReference type="RefSeq" id="WP_378257438.1">
    <property type="nucleotide sequence ID" value="NZ_JBHSJV010000001.1"/>
</dbReference>
<evidence type="ECO:0000313" key="9">
    <source>
        <dbReference type="EMBL" id="MFD2590558.1"/>
    </source>
</evidence>
<feature type="binding site" evidence="6">
    <location>
        <position position="200"/>
    </location>
    <ligand>
        <name>Zn(2+)</name>
        <dbReference type="ChEBI" id="CHEBI:29105"/>
        <note>catalytic</note>
    </ligand>
</feature>
<dbReference type="PROSITE" id="PS51864">
    <property type="entry name" value="ASTACIN"/>
    <property type="match status" value="1"/>
</dbReference>
<organism evidence="9 10">
    <name type="scientific">Aquimarina hainanensis</name>
    <dbReference type="NCBI Taxonomy" id="1578017"/>
    <lineage>
        <taxon>Bacteria</taxon>
        <taxon>Pseudomonadati</taxon>
        <taxon>Bacteroidota</taxon>
        <taxon>Flavobacteriia</taxon>
        <taxon>Flavobacteriales</taxon>
        <taxon>Flavobacteriaceae</taxon>
        <taxon>Aquimarina</taxon>
    </lineage>
</organism>
<proteinExistence type="predicted"/>
<feature type="chain" id="PRO_5045537191" evidence="7">
    <location>
        <begin position="24"/>
        <end position="296"/>
    </location>
</feature>
<evidence type="ECO:0000256" key="4">
    <source>
        <dbReference type="ARBA" id="ARBA00022833"/>
    </source>
</evidence>
<protein>
    <submittedName>
        <fullName evidence="9">M12 family metallopeptidase</fullName>
    </submittedName>
</protein>
<dbReference type="PANTHER" id="PTHR10127">
    <property type="entry name" value="DISCOIDIN, CUB, EGF, LAMININ , AND ZINC METALLOPROTEASE DOMAIN CONTAINING"/>
    <property type="match status" value="1"/>
</dbReference>
<evidence type="ECO:0000313" key="10">
    <source>
        <dbReference type="Proteomes" id="UP001597459"/>
    </source>
</evidence>
<keyword evidence="4 6" id="KW-0862">Zinc</keyword>
<feature type="signal peptide" evidence="7">
    <location>
        <begin position="1"/>
        <end position="23"/>
    </location>
</feature>
<dbReference type="InterPro" id="IPR006026">
    <property type="entry name" value="Peptidase_Metallo"/>
</dbReference>
<gene>
    <name evidence="9" type="ORF">ACFSTE_06905</name>
</gene>
<evidence type="ECO:0000256" key="6">
    <source>
        <dbReference type="PROSITE-ProRule" id="PRU01211"/>
    </source>
</evidence>
<dbReference type="PANTHER" id="PTHR10127:SF780">
    <property type="entry name" value="METALLOENDOPEPTIDASE"/>
    <property type="match status" value="1"/>
</dbReference>
<dbReference type="PRINTS" id="PR00480">
    <property type="entry name" value="ASTACIN"/>
</dbReference>
<evidence type="ECO:0000256" key="1">
    <source>
        <dbReference type="ARBA" id="ARBA00022670"/>
    </source>
</evidence>
<feature type="active site" evidence="6">
    <location>
        <position position="197"/>
    </location>
</feature>
<sequence length="296" mass="33113">MKKRQKLLSMLSLGLLGVSVLFTSCEKDNNFELSESTELTEGFSIDADIPDVSIGYPDIPYEEVEINGKKIVVQRLSGRGFIINRDQFVTKEGLERMVANEKANVGENGMPRIWTNGVVYYQYDNLYGPPSQTVKDKVASAMRYIESVTSLRFVFGKGNGFYISIEQGGNAAEVGMRGAGQFFSISSSASFATTVHELGHTIGLAHEHQRADRDNYIAVNPNVLRGKLRDQYKKEGVTFGSFDWDSIMLYPSRRQSNGEWDVIRASDRKPFRSRLSNSNSGFSQGDLAVIRALYNR</sequence>
<accession>A0ABW5N8P0</accession>
<keyword evidence="10" id="KW-1185">Reference proteome</keyword>
<feature type="binding site" evidence="6">
    <location>
        <position position="196"/>
    </location>
    <ligand>
        <name>Zn(2+)</name>
        <dbReference type="ChEBI" id="CHEBI:29105"/>
        <note>catalytic</note>
    </ligand>
</feature>
<comment type="cofactor">
    <cofactor evidence="6">
        <name>Zn(2+)</name>
        <dbReference type="ChEBI" id="CHEBI:29105"/>
    </cofactor>
    <text evidence="6">Binds 1 zinc ion per subunit.</text>
</comment>
<evidence type="ECO:0000256" key="7">
    <source>
        <dbReference type="SAM" id="SignalP"/>
    </source>
</evidence>
<feature type="domain" description="Peptidase M12A" evidence="8">
    <location>
        <begin position="108"/>
        <end position="296"/>
    </location>
</feature>
<dbReference type="EMBL" id="JBHULX010000004">
    <property type="protein sequence ID" value="MFD2590558.1"/>
    <property type="molecule type" value="Genomic_DNA"/>
</dbReference>
<evidence type="ECO:0000259" key="8">
    <source>
        <dbReference type="PROSITE" id="PS51864"/>
    </source>
</evidence>
<keyword evidence="7" id="KW-0732">Signal</keyword>
<comment type="caution">
    <text evidence="9">The sequence shown here is derived from an EMBL/GenBank/DDBJ whole genome shotgun (WGS) entry which is preliminary data.</text>
</comment>
<dbReference type="SUPFAM" id="SSF55486">
    <property type="entry name" value="Metalloproteases ('zincins'), catalytic domain"/>
    <property type="match status" value="1"/>
</dbReference>
<dbReference type="Proteomes" id="UP001597459">
    <property type="component" value="Unassembled WGS sequence"/>
</dbReference>
<dbReference type="Gene3D" id="3.40.390.10">
    <property type="entry name" value="Collagenase (Catalytic Domain)"/>
    <property type="match status" value="1"/>
</dbReference>
<keyword evidence="5 6" id="KW-0482">Metalloprotease</keyword>
<dbReference type="InterPro" id="IPR001506">
    <property type="entry name" value="Peptidase_M12A"/>
</dbReference>
<dbReference type="PROSITE" id="PS51257">
    <property type="entry name" value="PROKAR_LIPOPROTEIN"/>
    <property type="match status" value="1"/>
</dbReference>
<evidence type="ECO:0000256" key="3">
    <source>
        <dbReference type="ARBA" id="ARBA00022801"/>
    </source>
</evidence>
<comment type="caution">
    <text evidence="6">Lacks conserved residue(s) required for the propagation of feature annotation.</text>
</comment>